<reference evidence="1 2" key="2">
    <citation type="journal article" date="2021" name="Curr. Genet.">
        <title>Genetic response to nitrogen starvation in the aggressive Eucalyptus foliar pathogen Teratosphaeria destructans.</title>
        <authorList>
            <person name="Havenga M."/>
            <person name="Wingfield B.D."/>
            <person name="Wingfield M.J."/>
            <person name="Dreyer L.L."/>
            <person name="Roets F."/>
            <person name="Aylward J."/>
        </authorList>
    </citation>
    <scope>NUCLEOTIDE SEQUENCE [LARGE SCALE GENOMIC DNA]</scope>
    <source>
        <strain evidence="1">CMW44962</strain>
    </source>
</reference>
<comment type="caution">
    <text evidence="1">The sequence shown here is derived from an EMBL/GenBank/DDBJ whole genome shotgun (WGS) entry which is preliminary data.</text>
</comment>
<reference evidence="1 2" key="1">
    <citation type="journal article" date="2018" name="IMA Fungus">
        <title>IMA Genome-F 10: Nine draft genome sequences of Claviceps purpurea s.lat., including C. arundinis, C. humidiphila, and C. cf. spartinae, pseudomolecules for the pitch canker pathogen Fusarium circinatum, draft genome of Davidsoniella eucalypti, Grosmannia galeiformis, Quambalaria eucalypti, and Teratosphaeria destructans.</title>
        <authorList>
            <person name="Wingfield B.D."/>
            <person name="Liu M."/>
            <person name="Nguyen H.D."/>
            <person name="Lane F.A."/>
            <person name="Morgan S.W."/>
            <person name="De Vos L."/>
            <person name="Wilken P.M."/>
            <person name="Duong T.A."/>
            <person name="Aylward J."/>
            <person name="Coetzee M.P."/>
            <person name="Dadej K."/>
            <person name="De Beer Z.W."/>
            <person name="Findlay W."/>
            <person name="Havenga M."/>
            <person name="Kolarik M."/>
            <person name="Menzies J.G."/>
            <person name="Naidoo K."/>
            <person name="Pochopski O."/>
            <person name="Shoukouhi P."/>
            <person name="Santana Q.C."/>
            <person name="Seifert K.A."/>
            <person name="Soal N."/>
            <person name="Steenkamp E.T."/>
            <person name="Tatham C.T."/>
            <person name="van der Nest M.A."/>
            <person name="Wingfield M.J."/>
        </authorList>
    </citation>
    <scope>NUCLEOTIDE SEQUENCE [LARGE SCALE GENOMIC DNA]</scope>
    <source>
        <strain evidence="1">CMW44962</strain>
    </source>
</reference>
<dbReference type="Proteomes" id="UP001138500">
    <property type="component" value="Unassembled WGS sequence"/>
</dbReference>
<sequence>MSYFPSPDPEKLRAAMAQRAVFMQTPSTPAAQEHLFRKYASQEQNSDAMLLRCPYPRGLGLVSMPDIVSGNQIIHSKVDAQPMSLPYAWPSEYMATPMADAQASRQDFFGYGPPSTVLPSMLWNTHQVATPSVPEYDNSPSISADSASSHASVTCSPYALSEVYVTAGSPRIKLEPSLDHSEDTA</sequence>
<dbReference type="OrthoDB" id="10661628at2759"/>
<organism evidence="1 2">
    <name type="scientific">Teratosphaeria destructans</name>
    <dbReference type="NCBI Taxonomy" id="418781"/>
    <lineage>
        <taxon>Eukaryota</taxon>
        <taxon>Fungi</taxon>
        <taxon>Dikarya</taxon>
        <taxon>Ascomycota</taxon>
        <taxon>Pezizomycotina</taxon>
        <taxon>Dothideomycetes</taxon>
        <taxon>Dothideomycetidae</taxon>
        <taxon>Mycosphaerellales</taxon>
        <taxon>Teratosphaeriaceae</taxon>
        <taxon>Teratosphaeria</taxon>
    </lineage>
</organism>
<dbReference type="EMBL" id="RIBY02001845">
    <property type="protein sequence ID" value="KAH9827926.1"/>
    <property type="molecule type" value="Genomic_DNA"/>
</dbReference>
<dbReference type="AlphaFoldDB" id="A0A9W7SSF4"/>
<accession>A0A9W7SSF4</accession>
<evidence type="ECO:0000313" key="2">
    <source>
        <dbReference type="Proteomes" id="UP001138500"/>
    </source>
</evidence>
<keyword evidence="2" id="KW-1185">Reference proteome</keyword>
<evidence type="ECO:0000313" key="1">
    <source>
        <dbReference type="EMBL" id="KAH9827926.1"/>
    </source>
</evidence>
<proteinExistence type="predicted"/>
<name>A0A9W7SSF4_9PEZI</name>
<gene>
    <name evidence="1" type="ORF">Tdes44962_MAKER02680</name>
</gene>
<protein>
    <submittedName>
        <fullName evidence="1">Uncharacterized protein</fullName>
    </submittedName>
</protein>